<evidence type="ECO:0000256" key="5">
    <source>
        <dbReference type="ARBA" id="ARBA00023163"/>
    </source>
</evidence>
<dbReference type="InterPro" id="IPR014284">
    <property type="entry name" value="RNA_pol_sigma-70_dom"/>
</dbReference>
<comment type="similarity">
    <text evidence="1">Belongs to the sigma-70 factor family. ECF subfamily.</text>
</comment>
<dbReference type="GO" id="GO:0016987">
    <property type="term" value="F:sigma factor activity"/>
    <property type="evidence" value="ECO:0007669"/>
    <property type="project" value="UniProtKB-KW"/>
</dbReference>
<keyword evidence="2" id="KW-0805">Transcription regulation</keyword>
<dbReference type="InterPro" id="IPR013325">
    <property type="entry name" value="RNA_pol_sigma_r2"/>
</dbReference>
<dbReference type="InterPro" id="IPR007627">
    <property type="entry name" value="RNA_pol_sigma70_r2"/>
</dbReference>
<proteinExistence type="inferred from homology"/>
<name>A0A378RM10_MYROD</name>
<dbReference type="Gene3D" id="1.10.1740.10">
    <property type="match status" value="1"/>
</dbReference>
<dbReference type="RefSeq" id="WP_115090621.1">
    <property type="nucleotide sequence ID" value="NZ_CP068107.1"/>
</dbReference>
<reference evidence="8 9" key="1">
    <citation type="submission" date="2018-06" db="EMBL/GenBank/DDBJ databases">
        <authorList>
            <consortium name="Pathogen Informatics"/>
            <person name="Doyle S."/>
        </authorList>
    </citation>
    <scope>NUCLEOTIDE SEQUENCE [LARGE SCALE GENOMIC DNA]</scope>
    <source>
        <strain evidence="8 9">NCTC11179</strain>
    </source>
</reference>
<dbReference type="GO" id="GO:0006352">
    <property type="term" value="P:DNA-templated transcription initiation"/>
    <property type="evidence" value="ECO:0007669"/>
    <property type="project" value="InterPro"/>
</dbReference>
<keyword evidence="5" id="KW-0804">Transcription</keyword>
<evidence type="ECO:0000256" key="3">
    <source>
        <dbReference type="ARBA" id="ARBA00023082"/>
    </source>
</evidence>
<organism evidence="8 9">
    <name type="scientific">Myroides odoratus</name>
    <name type="common">Flavobacterium odoratum</name>
    <dbReference type="NCBI Taxonomy" id="256"/>
    <lineage>
        <taxon>Bacteria</taxon>
        <taxon>Pseudomonadati</taxon>
        <taxon>Bacteroidota</taxon>
        <taxon>Flavobacteriia</taxon>
        <taxon>Flavobacteriales</taxon>
        <taxon>Flavobacteriaceae</taxon>
        <taxon>Myroides</taxon>
    </lineage>
</organism>
<dbReference type="InterPro" id="IPR039425">
    <property type="entry name" value="RNA_pol_sigma-70-like"/>
</dbReference>
<keyword evidence="4" id="KW-0238">DNA-binding</keyword>
<dbReference type="InterPro" id="IPR036388">
    <property type="entry name" value="WH-like_DNA-bd_sf"/>
</dbReference>
<feature type="domain" description="RNA polymerase sigma factor 70 region 4 type 2" evidence="7">
    <location>
        <begin position="122"/>
        <end position="174"/>
    </location>
</feature>
<evidence type="ECO:0000256" key="1">
    <source>
        <dbReference type="ARBA" id="ARBA00010641"/>
    </source>
</evidence>
<dbReference type="PANTHER" id="PTHR43133">
    <property type="entry name" value="RNA POLYMERASE ECF-TYPE SIGMA FACTO"/>
    <property type="match status" value="1"/>
</dbReference>
<dbReference type="NCBIfam" id="TIGR02937">
    <property type="entry name" value="sigma70-ECF"/>
    <property type="match status" value="1"/>
</dbReference>
<sequence length="189" mass="22671">MSKDKHHQQVERQVKENLPRIRNFIKGRVANDEDAEDILQDVFYQFLKAMEGTQNPIELVSSWLYRVAKNTIINKNKKKKEELIPFYWYDQDGFLIEKYALFPKENDFDNPEQSYIWAMVWEELSEALLELPIEQRNIFEWTEFEGISIKEVSRTTGVSENTLLSRKHYAVKHLRKRLKDIYNEVVLNK</sequence>
<dbReference type="SUPFAM" id="SSF88659">
    <property type="entry name" value="Sigma3 and sigma4 domains of RNA polymerase sigma factors"/>
    <property type="match status" value="1"/>
</dbReference>
<evidence type="ECO:0000313" key="8">
    <source>
        <dbReference type="EMBL" id="STZ27748.1"/>
    </source>
</evidence>
<dbReference type="GO" id="GO:0003677">
    <property type="term" value="F:DNA binding"/>
    <property type="evidence" value="ECO:0007669"/>
    <property type="project" value="UniProtKB-KW"/>
</dbReference>
<accession>A0A378RM10</accession>
<feature type="domain" description="RNA polymerase sigma-70 region 2" evidence="6">
    <location>
        <begin position="14"/>
        <end position="80"/>
    </location>
</feature>
<evidence type="ECO:0000256" key="2">
    <source>
        <dbReference type="ARBA" id="ARBA00023015"/>
    </source>
</evidence>
<dbReference type="InterPro" id="IPR013324">
    <property type="entry name" value="RNA_pol_sigma_r3/r4-like"/>
</dbReference>
<dbReference type="PANTHER" id="PTHR43133:SF8">
    <property type="entry name" value="RNA POLYMERASE SIGMA FACTOR HI_1459-RELATED"/>
    <property type="match status" value="1"/>
</dbReference>
<evidence type="ECO:0000313" key="9">
    <source>
        <dbReference type="Proteomes" id="UP000255024"/>
    </source>
</evidence>
<keyword evidence="9" id="KW-1185">Reference proteome</keyword>
<keyword evidence="3" id="KW-0731">Sigma factor</keyword>
<dbReference type="SUPFAM" id="SSF88946">
    <property type="entry name" value="Sigma2 domain of RNA polymerase sigma factors"/>
    <property type="match status" value="1"/>
</dbReference>
<protein>
    <submittedName>
        <fullName evidence="8">RNA polymerase sigma factor sigV</fullName>
    </submittedName>
</protein>
<gene>
    <name evidence="8" type="primary">sigV</name>
    <name evidence="8" type="ORF">NCTC11179_01284</name>
</gene>
<dbReference type="Pfam" id="PF08281">
    <property type="entry name" value="Sigma70_r4_2"/>
    <property type="match status" value="1"/>
</dbReference>
<dbReference type="Proteomes" id="UP000255024">
    <property type="component" value="Unassembled WGS sequence"/>
</dbReference>
<evidence type="ECO:0000256" key="4">
    <source>
        <dbReference type="ARBA" id="ARBA00023125"/>
    </source>
</evidence>
<dbReference type="InterPro" id="IPR013249">
    <property type="entry name" value="RNA_pol_sigma70_r4_t2"/>
</dbReference>
<dbReference type="EMBL" id="UGQL01000001">
    <property type="protein sequence ID" value="STZ27748.1"/>
    <property type="molecule type" value="Genomic_DNA"/>
</dbReference>
<dbReference type="AlphaFoldDB" id="A0A378RM10"/>
<evidence type="ECO:0000259" key="7">
    <source>
        <dbReference type="Pfam" id="PF08281"/>
    </source>
</evidence>
<evidence type="ECO:0000259" key="6">
    <source>
        <dbReference type="Pfam" id="PF04542"/>
    </source>
</evidence>
<dbReference type="Gene3D" id="1.10.10.10">
    <property type="entry name" value="Winged helix-like DNA-binding domain superfamily/Winged helix DNA-binding domain"/>
    <property type="match status" value="1"/>
</dbReference>
<dbReference type="Pfam" id="PF04542">
    <property type="entry name" value="Sigma70_r2"/>
    <property type="match status" value="1"/>
</dbReference>